<proteinExistence type="inferred from homology"/>
<dbReference type="GO" id="GO:0003700">
    <property type="term" value="F:DNA-binding transcription factor activity"/>
    <property type="evidence" value="ECO:0007669"/>
    <property type="project" value="InterPro"/>
</dbReference>
<dbReference type="FunCoup" id="A0A7X0JUT3">
    <property type="interactions" value="8"/>
</dbReference>
<keyword evidence="7" id="KW-1185">Reference proteome</keyword>
<dbReference type="Gene3D" id="1.10.10.10">
    <property type="entry name" value="Winged helix-like DNA-binding domain superfamily/Winged helix DNA-binding domain"/>
    <property type="match status" value="1"/>
</dbReference>
<dbReference type="InterPro" id="IPR000847">
    <property type="entry name" value="LysR_HTH_N"/>
</dbReference>
<dbReference type="GO" id="GO:0006351">
    <property type="term" value="P:DNA-templated transcription"/>
    <property type="evidence" value="ECO:0007669"/>
    <property type="project" value="TreeGrafter"/>
</dbReference>
<keyword evidence="2" id="KW-0805">Transcription regulation</keyword>
<dbReference type="AlphaFoldDB" id="A0A7X0JUT3"/>
<dbReference type="FunFam" id="3.40.190.290:FF:000001">
    <property type="entry name" value="Transcriptional regulator, LysR family"/>
    <property type="match status" value="1"/>
</dbReference>
<evidence type="ECO:0000256" key="3">
    <source>
        <dbReference type="ARBA" id="ARBA00023125"/>
    </source>
</evidence>
<dbReference type="PROSITE" id="PS50931">
    <property type="entry name" value="HTH_LYSR"/>
    <property type="match status" value="1"/>
</dbReference>
<accession>A0A7X0JUT3</accession>
<dbReference type="InParanoid" id="A0A7X0JUT3"/>
<dbReference type="PANTHER" id="PTHR30537:SF35">
    <property type="entry name" value="TRANSCRIPTIONAL REGULATORY PROTEIN"/>
    <property type="match status" value="1"/>
</dbReference>
<evidence type="ECO:0000256" key="2">
    <source>
        <dbReference type="ARBA" id="ARBA00023015"/>
    </source>
</evidence>
<comment type="similarity">
    <text evidence="1">Belongs to the LysR transcriptional regulatory family.</text>
</comment>
<evidence type="ECO:0000313" key="7">
    <source>
        <dbReference type="Proteomes" id="UP000528457"/>
    </source>
</evidence>
<evidence type="ECO:0000256" key="4">
    <source>
        <dbReference type="ARBA" id="ARBA00023163"/>
    </source>
</evidence>
<evidence type="ECO:0000313" key="6">
    <source>
        <dbReference type="EMBL" id="MBB6521830.1"/>
    </source>
</evidence>
<dbReference type="InterPro" id="IPR058163">
    <property type="entry name" value="LysR-type_TF_proteobact-type"/>
</dbReference>
<dbReference type="SUPFAM" id="SSF46785">
    <property type="entry name" value="Winged helix' DNA-binding domain"/>
    <property type="match status" value="1"/>
</dbReference>
<organism evidence="6 7">
    <name type="scientific">Pseudoteredinibacter isoporae</name>
    <dbReference type="NCBI Taxonomy" id="570281"/>
    <lineage>
        <taxon>Bacteria</taxon>
        <taxon>Pseudomonadati</taxon>
        <taxon>Pseudomonadota</taxon>
        <taxon>Gammaproteobacteria</taxon>
        <taxon>Cellvibrionales</taxon>
        <taxon>Cellvibrionaceae</taxon>
        <taxon>Pseudoteredinibacter</taxon>
    </lineage>
</organism>
<evidence type="ECO:0000259" key="5">
    <source>
        <dbReference type="PROSITE" id="PS50931"/>
    </source>
</evidence>
<keyword evidence="4" id="KW-0804">Transcription</keyword>
<dbReference type="EMBL" id="JACHHT010000002">
    <property type="protein sequence ID" value="MBB6521830.1"/>
    <property type="molecule type" value="Genomic_DNA"/>
</dbReference>
<reference evidence="6 7" key="1">
    <citation type="submission" date="2020-08" db="EMBL/GenBank/DDBJ databases">
        <title>Genomic Encyclopedia of Type Strains, Phase IV (KMG-IV): sequencing the most valuable type-strain genomes for metagenomic binning, comparative biology and taxonomic classification.</title>
        <authorList>
            <person name="Goeker M."/>
        </authorList>
    </citation>
    <scope>NUCLEOTIDE SEQUENCE [LARGE SCALE GENOMIC DNA]</scope>
    <source>
        <strain evidence="6 7">DSM 22368</strain>
    </source>
</reference>
<sequence>MDRITAAKVFVAIVERGSMAQASEALDMSRSMVSRYLSEMEDWAGARLLHRTTRKITLSDAGEKVLAECYKLKDIEKDVQFVSSSLNTEPQGALRIGTSQVFGEKILTDFVCGYLSRYPKVSIDIQISNHAVNLVEERVDLAIRITNQLDPNIIARKFGDLRSVICVSEAYLKQRGLPKDIEQLEQHNCINYSYFGNAVWNFNGTDGARSVKVSGNLTANDPAALLQASLLGVGISQQPRFATEPYLQNGDLIELFPELEPETLGIYGIYQSRKHMSRALRVFIDELADYMMNIAL</sequence>
<gene>
    <name evidence="6" type="ORF">HNR48_002115</name>
</gene>
<evidence type="ECO:0000256" key="1">
    <source>
        <dbReference type="ARBA" id="ARBA00009437"/>
    </source>
</evidence>
<dbReference type="Pfam" id="PF03466">
    <property type="entry name" value="LysR_substrate"/>
    <property type="match status" value="1"/>
</dbReference>
<dbReference type="Pfam" id="PF00126">
    <property type="entry name" value="HTH_1"/>
    <property type="match status" value="1"/>
</dbReference>
<dbReference type="PANTHER" id="PTHR30537">
    <property type="entry name" value="HTH-TYPE TRANSCRIPTIONAL REGULATOR"/>
    <property type="match status" value="1"/>
</dbReference>
<dbReference type="RefSeq" id="WP_166844857.1">
    <property type="nucleotide sequence ID" value="NZ_JAAONY010000002.1"/>
</dbReference>
<dbReference type="CDD" id="cd08422">
    <property type="entry name" value="PBP2_CrgA_like"/>
    <property type="match status" value="1"/>
</dbReference>
<dbReference type="SUPFAM" id="SSF53850">
    <property type="entry name" value="Periplasmic binding protein-like II"/>
    <property type="match status" value="1"/>
</dbReference>
<dbReference type="Gene3D" id="3.40.190.290">
    <property type="match status" value="1"/>
</dbReference>
<dbReference type="InterPro" id="IPR036388">
    <property type="entry name" value="WH-like_DNA-bd_sf"/>
</dbReference>
<feature type="domain" description="HTH lysR-type" evidence="5">
    <location>
        <begin position="1"/>
        <end position="59"/>
    </location>
</feature>
<comment type="caution">
    <text evidence="6">The sequence shown here is derived from an EMBL/GenBank/DDBJ whole genome shotgun (WGS) entry which is preliminary data.</text>
</comment>
<dbReference type="InterPro" id="IPR036390">
    <property type="entry name" value="WH_DNA-bd_sf"/>
</dbReference>
<dbReference type="Proteomes" id="UP000528457">
    <property type="component" value="Unassembled WGS sequence"/>
</dbReference>
<dbReference type="InterPro" id="IPR005119">
    <property type="entry name" value="LysR_subst-bd"/>
</dbReference>
<protein>
    <submittedName>
        <fullName evidence="6">DNA-binding transcriptional LysR family regulator</fullName>
    </submittedName>
</protein>
<name>A0A7X0JUT3_9GAMM</name>
<keyword evidence="3 6" id="KW-0238">DNA-binding</keyword>
<dbReference type="GO" id="GO:0043565">
    <property type="term" value="F:sequence-specific DNA binding"/>
    <property type="evidence" value="ECO:0007669"/>
    <property type="project" value="TreeGrafter"/>
</dbReference>